<keyword evidence="3 6" id="KW-0540">Nuclease</keyword>
<comment type="catalytic activity">
    <reaction evidence="6">
        <text>Exonucleolytic cleavage in either 5'- to 3'- or 3'- to 5'-direction to yield nucleoside 5'-phosphates.</text>
        <dbReference type="EC" id="3.1.11.6"/>
    </reaction>
</comment>
<reference evidence="8 9" key="1">
    <citation type="submission" date="2023-07" db="EMBL/GenBank/DDBJ databases">
        <title>Genomic Encyclopedia of Type Strains, Phase IV (KMG-IV): sequencing the most valuable type-strain genomes for metagenomic binning, comparative biology and taxonomic classification.</title>
        <authorList>
            <person name="Goeker M."/>
        </authorList>
    </citation>
    <scope>NUCLEOTIDE SEQUENCE [LARGE SCALE GENOMIC DNA]</scope>
    <source>
        <strain evidence="8 9">DSM 4006</strain>
    </source>
</reference>
<evidence type="ECO:0000313" key="8">
    <source>
        <dbReference type="EMBL" id="MDQ0188367.1"/>
    </source>
</evidence>
<proteinExistence type="inferred from homology"/>
<dbReference type="Pfam" id="PF02609">
    <property type="entry name" value="Exonuc_VII_S"/>
    <property type="match status" value="1"/>
</dbReference>
<dbReference type="HAMAP" id="MF_00337">
    <property type="entry name" value="Exonuc_7_S"/>
    <property type="match status" value="1"/>
</dbReference>
<evidence type="ECO:0000256" key="1">
    <source>
        <dbReference type="ARBA" id="ARBA00009998"/>
    </source>
</evidence>
<evidence type="ECO:0000256" key="5">
    <source>
        <dbReference type="ARBA" id="ARBA00022839"/>
    </source>
</evidence>
<dbReference type="EC" id="3.1.11.6" evidence="6"/>
<dbReference type="InterPro" id="IPR037004">
    <property type="entry name" value="Exonuc_VII_ssu_sf"/>
</dbReference>
<keyword evidence="2 6" id="KW-0963">Cytoplasm</keyword>
<keyword evidence="9" id="KW-1185">Reference proteome</keyword>
<comment type="caution">
    <text evidence="8">The sequence shown here is derived from an EMBL/GenBank/DDBJ whole genome shotgun (WGS) entry which is preliminary data.</text>
</comment>
<name>A0ABT9XDK4_9BACL</name>
<gene>
    <name evidence="6" type="primary">xseB</name>
    <name evidence="8" type="ORF">J2S03_000171</name>
</gene>
<dbReference type="Gene3D" id="1.10.287.1040">
    <property type="entry name" value="Exonuclease VII, small subunit"/>
    <property type="match status" value="1"/>
</dbReference>
<dbReference type="PANTHER" id="PTHR34137">
    <property type="entry name" value="EXODEOXYRIBONUCLEASE 7 SMALL SUBUNIT"/>
    <property type="match status" value="1"/>
</dbReference>
<dbReference type="SUPFAM" id="SSF116842">
    <property type="entry name" value="XseB-like"/>
    <property type="match status" value="1"/>
</dbReference>
<comment type="similarity">
    <text evidence="1 6">Belongs to the XseB family.</text>
</comment>
<evidence type="ECO:0000256" key="7">
    <source>
        <dbReference type="SAM" id="MobiDB-lite"/>
    </source>
</evidence>
<evidence type="ECO:0000256" key="2">
    <source>
        <dbReference type="ARBA" id="ARBA00022490"/>
    </source>
</evidence>
<dbReference type="PANTHER" id="PTHR34137:SF1">
    <property type="entry name" value="EXODEOXYRIBONUCLEASE 7 SMALL SUBUNIT"/>
    <property type="match status" value="1"/>
</dbReference>
<sequence>MTENNSGLTFETAMKKLEETVRRLESGDLTLTESIERYKESMQLVQFCRQQLDQAELEISKLVEGPDGIALEPLDPVDMPSANGQNEQA</sequence>
<protein>
    <recommendedName>
        <fullName evidence="6">Exodeoxyribonuclease 7 small subunit</fullName>
        <ecNumber evidence="6">3.1.11.6</ecNumber>
    </recommendedName>
    <alternativeName>
        <fullName evidence="6">Exodeoxyribonuclease VII small subunit</fullName>
        <shortName evidence="6">Exonuclease VII small subunit</shortName>
    </alternativeName>
</protein>
<comment type="subcellular location">
    <subcellularLocation>
        <location evidence="6">Cytoplasm</location>
    </subcellularLocation>
</comment>
<evidence type="ECO:0000313" key="9">
    <source>
        <dbReference type="Proteomes" id="UP001232973"/>
    </source>
</evidence>
<dbReference type="NCBIfam" id="TIGR01280">
    <property type="entry name" value="xseB"/>
    <property type="match status" value="1"/>
</dbReference>
<organism evidence="8 9">
    <name type="scientific">Alicyclobacillus cycloheptanicus</name>
    <dbReference type="NCBI Taxonomy" id="1457"/>
    <lineage>
        <taxon>Bacteria</taxon>
        <taxon>Bacillati</taxon>
        <taxon>Bacillota</taxon>
        <taxon>Bacilli</taxon>
        <taxon>Bacillales</taxon>
        <taxon>Alicyclobacillaceae</taxon>
        <taxon>Alicyclobacillus</taxon>
    </lineage>
</organism>
<comment type="function">
    <text evidence="6">Bidirectionally degrades single-stranded DNA into large acid-insoluble oligonucleotides, which are then degraded further into small acid-soluble oligonucleotides.</text>
</comment>
<keyword evidence="4 6" id="KW-0378">Hydrolase</keyword>
<dbReference type="InterPro" id="IPR003761">
    <property type="entry name" value="Exonuc_VII_S"/>
</dbReference>
<dbReference type="EMBL" id="JAUSTP010000001">
    <property type="protein sequence ID" value="MDQ0188367.1"/>
    <property type="molecule type" value="Genomic_DNA"/>
</dbReference>
<dbReference type="RefSeq" id="WP_274455773.1">
    <property type="nucleotide sequence ID" value="NZ_CP067097.1"/>
</dbReference>
<evidence type="ECO:0000256" key="3">
    <source>
        <dbReference type="ARBA" id="ARBA00022722"/>
    </source>
</evidence>
<comment type="subunit">
    <text evidence="6">Heterooligomer composed of large and small subunits.</text>
</comment>
<evidence type="ECO:0000256" key="6">
    <source>
        <dbReference type="HAMAP-Rule" id="MF_00337"/>
    </source>
</evidence>
<dbReference type="Proteomes" id="UP001232973">
    <property type="component" value="Unassembled WGS sequence"/>
</dbReference>
<feature type="region of interest" description="Disordered" evidence="7">
    <location>
        <begin position="70"/>
        <end position="89"/>
    </location>
</feature>
<evidence type="ECO:0000256" key="4">
    <source>
        <dbReference type="ARBA" id="ARBA00022801"/>
    </source>
</evidence>
<dbReference type="GO" id="GO:0008855">
    <property type="term" value="F:exodeoxyribonuclease VII activity"/>
    <property type="evidence" value="ECO:0007669"/>
    <property type="project" value="UniProtKB-EC"/>
</dbReference>
<keyword evidence="5 6" id="KW-0269">Exonuclease</keyword>
<accession>A0ABT9XDK4</accession>